<name>F4PXV8_CACFS</name>
<dbReference type="KEGG" id="dfa:DFA_00196"/>
<dbReference type="AlphaFoldDB" id="F4PXV8"/>
<dbReference type="GeneID" id="14871757"/>
<gene>
    <name evidence="1" type="ORF">DFA_00196</name>
</gene>
<dbReference type="Proteomes" id="UP000007797">
    <property type="component" value="Unassembled WGS sequence"/>
</dbReference>
<dbReference type="RefSeq" id="XP_004357912.1">
    <property type="nucleotide sequence ID" value="XM_004357855.1"/>
</dbReference>
<organism evidence="1 2">
    <name type="scientific">Cavenderia fasciculata</name>
    <name type="common">Slime mold</name>
    <name type="synonym">Dictyostelium fasciculatum</name>
    <dbReference type="NCBI Taxonomy" id="261658"/>
    <lineage>
        <taxon>Eukaryota</taxon>
        <taxon>Amoebozoa</taxon>
        <taxon>Evosea</taxon>
        <taxon>Eumycetozoa</taxon>
        <taxon>Dictyostelia</taxon>
        <taxon>Acytosteliales</taxon>
        <taxon>Cavenderiaceae</taxon>
        <taxon>Cavenderia</taxon>
    </lineage>
</organism>
<protein>
    <submittedName>
        <fullName evidence="1">Uncharacterized protein</fullName>
    </submittedName>
</protein>
<proteinExistence type="predicted"/>
<reference evidence="2" key="1">
    <citation type="journal article" date="2011" name="Genome Res.">
        <title>Phylogeny-wide analysis of social amoeba genomes highlights ancient origins for complex intercellular communication.</title>
        <authorList>
            <person name="Heidel A.J."/>
            <person name="Lawal H.M."/>
            <person name="Felder M."/>
            <person name="Schilde C."/>
            <person name="Helps N.R."/>
            <person name="Tunggal B."/>
            <person name="Rivero F."/>
            <person name="John U."/>
            <person name="Schleicher M."/>
            <person name="Eichinger L."/>
            <person name="Platzer M."/>
            <person name="Noegel A.A."/>
            <person name="Schaap P."/>
            <person name="Gloeckner G."/>
        </authorList>
    </citation>
    <scope>NUCLEOTIDE SEQUENCE [LARGE SCALE GENOMIC DNA]</scope>
    <source>
        <strain evidence="2">SH3</strain>
    </source>
</reference>
<accession>F4PXV8</accession>
<dbReference type="EMBL" id="GL883014">
    <property type="protein sequence ID" value="EGG19618.1"/>
    <property type="molecule type" value="Genomic_DNA"/>
</dbReference>
<evidence type="ECO:0000313" key="1">
    <source>
        <dbReference type="EMBL" id="EGG19618.1"/>
    </source>
</evidence>
<keyword evidence="2" id="KW-1185">Reference proteome</keyword>
<evidence type="ECO:0000313" key="2">
    <source>
        <dbReference type="Proteomes" id="UP000007797"/>
    </source>
</evidence>
<sequence length="441" mass="51265">MTSQFLGRQKNNNDDDNVKVWTKIDETLFRRVWNNKVLQRLICSKIKDYLSKDDRAVLISSGAAGVIERYKADRLEFIKSNSLYGAYGGDYALYSCYFLTVDLFISHYDSYQKKTTRGQSVIDDLSYNKRNYRDTWLFRRVFDILKERGMEPESMATVNTWRNVIKSNNVEWYNYVKSKFPMPATGIHHFKKELVPLSAKPSQDNYRAIHPMTGTELLAELLQDLIDFDPSENWLERVNFSYLAEHGLVDILETIEMHAGSYIPRTLTPTPPGYVSKSQQVQYLDRHLTEHTMTVAIQHKQIAFIKCLYKVSKIPLTLSTLMAIARTCDLPFIIALHNIEPEAGRLYTIFLHVMSSKFSQYFAISPHSVSKCKNFRKEFTDHVKSLNYLDHNLKCFTDTATLDATARVIYQPKNTEQHFSIFQQHDPQISTFSFDDVDDTR</sequence>